<accession>A0AAV4UQP1</accession>
<dbReference type="SMART" id="SM00225">
    <property type="entry name" value="BTB"/>
    <property type="match status" value="1"/>
</dbReference>
<gene>
    <name evidence="2" type="primary">Tdpoz3_4</name>
    <name evidence="2" type="ORF">CEXT_193911</name>
</gene>
<dbReference type="PROSITE" id="PS50097">
    <property type="entry name" value="BTB"/>
    <property type="match status" value="1"/>
</dbReference>
<evidence type="ECO:0000259" key="1">
    <source>
        <dbReference type="PROSITE" id="PS50097"/>
    </source>
</evidence>
<dbReference type="Gene3D" id="3.30.710.10">
    <property type="entry name" value="Potassium Channel Kv1.1, Chain A"/>
    <property type="match status" value="1"/>
</dbReference>
<evidence type="ECO:0000313" key="2">
    <source>
        <dbReference type="EMBL" id="GIY60099.1"/>
    </source>
</evidence>
<dbReference type="AlphaFoldDB" id="A0AAV4UQP1"/>
<dbReference type="PANTHER" id="PTHR24413">
    <property type="entry name" value="SPECKLE-TYPE POZ PROTEIN"/>
    <property type="match status" value="1"/>
</dbReference>
<evidence type="ECO:0000313" key="3">
    <source>
        <dbReference type="Proteomes" id="UP001054945"/>
    </source>
</evidence>
<keyword evidence="3" id="KW-1185">Reference proteome</keyword>
<feature type="domain" description="BTB" evidence="1">
    <location>
        <begin position="11"/>
        <end position="78"/>
    </location>
</feature>
<dbReference type="FunFam" id="3.30.710.10:FF:000159">
    <property type="entry name" value="Speckle-type POZ protein B"/>
    <property type="match status" value="1"/>
</dbReference>
<dbReference type="InterPro" id="IPR000210">
    <property type="entry name" value="BTB/POZ_dom"/>
</dbReference>
<dbReference type="EMBL" id="BPLR01013278">
    <property type="protein sequence ID" value="GIY60099.1"/>
    <property type="molecule type" value="Genomic_DNA"/>
</dbReference>
<dbReference type="CDD" id="cd18186">
    <property type="entry name" value="BTB_POZ_ZBTB_KLHL-like"/>
    <property type="match status" value="1"/>
</dbReference>
<proteinExistence type="predicted"/>
<comment type="caution">
    <text evidence="2">The sequence shown here is derived from an EMBL/GenBank/DDBJ whole genome shotgun (WGS) entry which is preliminary data.</text>
</comment>
<reference evidence="2 3" key="1">
    <citation type="submission" date="2021-06" db="EMBL/GenBank/DDBJ databases">
        <title>Caerostris extrusa draft genome.</title>
        <authorList>
            <person name="Kono N."/>
            <person name="Arakawa K."/>
        </authorList>
    </citation>
    <scope>NUCLEOTIDE SEQUENCE [LARGE SCALE GENOMIC DNA]</scope>
</reference>
<dbReference type="Pfam" id="PF00651">
    <property type="entry name" value="BTB"/>
    <property type="match status" value="1"/>
</dbReference>
<dbReference type="InterPro" id="IPR011333">
    <property type="entry name" value="SKP1/BTB/POZ_sf"/>
</dbReference>
<dbReference type="SUPFAM" id="SSF54695">
    <property type="entry name" value="POZ domain"/>
    <property type="match status" value="1"/>
</dbReference>
<dbReference type="Proteomes" id="UP001054945">
    <property type="component" value="Unassembled WGS sequence"/>
</dbReference>
<protein>
    <submittedName>
        <fullName evidence="2">TD and POZ domain-containing protein 3</fullName>
    </submittedName>
</protein>
<name>A0AAV4UQP1_CAEEX</name>
<organism evidence="2 3">
    <name type="scientific">Caerostris extrusa</name>
    <name type="common">Bark spider</name>
    <name type="synonym">Caerostris bankana</name>
    <dbReference type="NCBI Taxonomy" id="172846"/>
    <lineage>
        <taxon>Eukaryota</taxon>
        <taxon>Metazoa</taxon>
        <taxon>Ecdysozoa</taxon>
        <taxon>Arthropoda</taxon>
        <taxon>Chelicerata</taxon>
        <taxon>Arachnida</taxon>
        <taxon>Araneae</taxon>
        <taxon>Araneomorphae</taxon>
        <taxon>Entelegynae</taxon>
        <taxon>Araneoidea</taxon>
        <taxon>Araneidae</taxon>
        <taxon>Caerostris</taxon>
    </lineage>
</organism>
<sequence>MEQLLREKILCDVTLQVGSEEFPAHKAILVARSPVFKAMFTRDMQETARNVVDISDLDADTVKRMLLYVYTDTLDHPEGDCVEKLYFAADKYEILCLKNKCALLLEVRSK</sequence>